<dbReference type="PANTHER" id="PTHR10947:SF3">
    <property type="entry name" value="LEUCINE-RICH REPEAT-CONTAINING PROTEIN 47"/>
    <property type="match status" value="1"/>
</dbReference>
<gene>
    <name evidence="6" type="primary">LOC109484176</name>
</gene>
<dbReference type="GeneID" id="109484176"/>
<feature type="domain" description="B3/B4 tRNA-binding" evidence="4">
    <location>
        <begin position="300"/>
        <end position="477"/>
    </location>
</feature>
<evidence type="ECO:0000256" key="3">
    <source>
        <dbReference type="SAM" id="MobiDB-lite"/>
    </source>
</evidence>
<keyword evidence="1" id="KW-0433">Leucine-rich repeat</keyword>
<dbReference type="Pfam" id="PF13855">
    <property type="entry name" value="LRR_8"/>
    <property type="match status" value="1"/>
</dbReference>
<dbReference type="InterPro" id="IPR045060">
    <property type="entry name" value="Phe-tRNA-ligase_IIc_bsu"/>
</dbReference>
<feature type="compositionally biased region" description="Basic residues" evidence="3">
    <location>
        <begin position="247"/>
        <end position="258"/>
    </location>
</feature>
<evidence type="ECO:0000256" key="2">
    <source>
        <dbReference type="ARBA" id="ARBA00022737"/>
    </source>
</evidence>
<dbReference type="Gene3D" id="3.50.40.10">
    <property type="entry name" value="Phenylalanyl-trna Synthetase, Chain B, domain 3"/>
    <property type="match status" value="1"/>
</dbReference>
<dbReference type="Pfam" id="PF23598">
    <property type="entry name" value="LRR_14"/>
    <property type="match status" value="1"/>
</dbReference>
<keyword evidence="5" id="KW-1185">Reference proteome</keyword>
<feature type="region of interest" description="Disordered" evidence="3">
    <location>
        <begin position="483"/>
        <end position="504"/>
    </location>
</feature>
<dbReference type="InterPro" id="IPR055414">
    <property type="entry name" value="LRR_R13L4/SHOC2-like"/>
</dbReference>
<dbReference type="InterPro" id="IPR003591">
    <property type="entry name" value="Leu-rich_rpt_typical-subtyp"/>
</dbReference>
<dbReference type="GO" id="GO:0003723">
    <property type="term" value="F:RNA binding"/>
    <property type="evidence" value="ECO:0007669"/>
    <property type="project" value="InterPro"/>
</dbReference>
<dbReference type="GO" id="GO:0004826">
    <property type="term" value="F:phenylalanine-tRNA ligase activity"/>
    <property type="evidence" value="ECO:0007669"/>
    <property type="project" value="InterPro"/>
</dbReference>
<dbReference type="PROSITE" id="PS51450">
    <property type="entry name" value="LRR"/>
    <property type="match status" value="2"/>
</dbReference>
<dbReference type="InterPro" id="IPR020825">
    <property type="entry name" value="Phe-tRNA_synthase-like_B3/B4"/>
</dbReference>
<dbReference type="OrthoDB" id="67933at2759"/>
<evidence type="ECO:0000259" key="4">
    <source>
        <dbReference type="SMART" id="SM00873"/>
    </source>
</evidence>
<dbReference type="AlphaFoldDB" id="A0A6P5A9R5"/>
<name>A0A6P5A9R5_BRABE</name>
<evidence type="ECO:0000313" key="5">
    <source>
        <dbReference type="Proteomes" id="UP000515135"/>
    </source>
</evidence>
<dbReference type="InterPro" id="IPR001611">
    <property type="entry name" value="Leu-rich_rpt"/>
</dbReference>
<proteinExistence type="predicted"/>
<evidence type="ECO:0000313" key="6">
    <source>
        <dbReference type="RefSeq" id="XP_019642959.1"/>
    </source>
</evidence>
<organism evidence="5 6">
    <name type="scientific">Branchiostoma belcheri</name>
    <name type="common">Amphioxus</name>
    <dbReference type="NCBI Taxonomy" id="7741"/>
    <lineage>
        <taxon>Eukaryota</taxon>
        <taxon>Metazoa</taxon>
        <taxon>Chordata</taxon>
        <taxon>Cephalochordata</taxon>
        <taxon>Leptocardii</taxon>
        <taxon>Amphioxiformes</taxon>
        <taxon>Branchiostomatidae</taxon>
        <taxon>Branchiostoma</taxon>
    </lineage>
</organism>
<keyword evidence="2" id="KW-0677">Repeat</keyword>
<dbReference type="SMART" id="SM00873">
    <property type="entry name" value="B3_4"/>
    <property type="match status" value="1"/>
</dbReference>
<feature type="compositionally biased region" description="Low complexity" evidence="3">
    <location>
        <begin position="483"/>
        <end position="498"/>
    </location>
</feature>
<dbReference type="InterPro" id="IPR032675">
    <property type="entry name" value="LRR_dom_sf"/>
</dbReference>
<dbReference type="SUPFAM" id="SSF52058">
    <property type="entry name" value="L domain-like"/>
    <property type="match status" value="1"/>
</dbReference>
<dbReference type="KEGG" id="bbel:109484176"/>
<reference evidence="6" key="1">
    <citation type="submission" date="2025-08" db="UniProtKB">
        <authorList>
            <consortium name="RefSeq"/>
        </authorList>
    </citation>
    <scope>IDENTIFICATION</scope>
    <source>
        <tissue evidence="6">Gonad</tissue>
    </source>
</reference>
<dbReference type="Proteomes" id="UP000515135">
    <property type="component" value="Unplaced"/>
</dbReference>
<accession>A0A6P5A9R5</accession>
<evidence type="ECO:0000256" key="1">
    <source>
        <dbReference type="ARBA" id="ARBA00022614"/>
    </source>
</evidence>
<protein>
    <submittedName>
        <fullName evidence="6">Leucine-rich repeat-containing protein 47-like</fullName>
    </submittedName>
</protein>
<dbReference type="Gene3D" id="3.80.10.10">
    <property type="entry name" value="Ribonuclease Inhibitor"/>
    <property type="match status" value="1"/>
</dbReference>
<feature type="region of interest" description="Disordered" evidence="3">
    <location>
        <begin position="243"/>
        <end position="266"/>
    </location>
</feature>
<dbReference type="PANTHER" id="PTHR10947">
    <property type="entry name" value="PHENYLALANYL-TRNA SYNTHETASE BETA CHAIN AND LEUCINE-RICH REPEAT-CONTAINING PROTEIN 47"/>
    <property type="match status" value="1"/>
</dbReference>
<sequence>MAAANWEEVQVALKENRRELVLSGANIDQKIKLNGVDPAIYQLRLLNFLEISRTCMSELSEDLGNLTALQNLILHSNKLTQLPNSLGKLQQVKVLDVSQNELESLPDTIGQMASLRILNASCNHLKQLPELGHLEHLAHLDVSHNQLVHLPDDMYKPDSLLAELHAGSNSLTEISAEISVLPALKVLDMSENRITEVPAQLSACGKLKELNLKENPLKDKRLDKMVKQCQAKAILDYIRQKAGGAKGKGKGKKGKHDKHSGGDQASDLAVQMDRVLQVTSTPPDSPDQIRVQVTAAALQVRPYLVCCVLHNLNLDAPEDLRQFLAIQNQLHDTLCGKRTQATIATHDLAMVSSPLTFDARAPAEISIHPLGRQKEMTSLTVLRVLRKEADQQRRDKHRKQVSGIHKYLDLLNNFELYPCLLDSTGAVISFPPITNSQKTKISYTTKSVLVEVSSSTDLAVCKTVMEELLKQTVEMGLCGSLTDTSTQADTQTDTQAGAQGDGPSGKVLVVEQVRVTGGDGQLRVLYPSRTDLQMDSSILTVLR</sequence>
<dbReference type="InterPro" id="IPR005146">
    <property type="entry name" value="B3/B4_tRNA-bd"/>
</dbReference>
<dbReference type="SMART" id="SM00364">
    <property type="entry name" value="LRR_BAC"/>
    <property type="match status" value="6"/>
</dbReference>
<dbReference type="SMART" id="SM00369">
    <property type="entry name" value="LRR_TYP"/>
    <property type="match status" value="4"/>
</dbReference>
<dbReference type="GO" id="GO:0006432">
    <property type="term" value="P:phenylalanyl-tRNA aminoacylation"/>
    <property type="evidence" value="ECO:0007669"/>
    <property type="project" value="InterPro"/>
</dbReference>
<dbReference type="RefSeq" id="XP_019642959.1">
    <property type="nucleotide sequence ID" value="XM_019787400.1"/>
</dbReference>